<dbReference type="EMBL" id="BKCP01012736">
    <property type="protein sequence ID" value="GER56533.1"/>
    <property type="molecule type" value="Genomic_DNA"/>
</dbReference>
<proteinExistence type="predicted"/>
<dbReference type="InterPro" id="IPR055411">
    <property type="entry name" value="LRR_FXL15/At3g58940/PEG3-like"/>
</dbReference>
<dbReference type="OrthoDB" id="811707at2759"/>
<evidence type="ECO:0000259" key="1">
    <source>
        <dbReference type="PROSITE" id="PS50181"/>
    </source>
</evidence>
<dbReference type="Pfam" id="PF08387">
    <property type="entry name" value="FBD"/>
    <property type="match status" value="1"/>
</dbReference>
<protein>
    <submittedName>
        <fullName evidence="2">F-box family protein</fullName>
    </submittedName>
</protein>
<keyword evidence="3" id="KW-1185">Reference proteome</keyword>
<dbReference type="Pfam" id="PF24758">
    <property type="entry name" value="LRR_At5g56370"/>
    <property type="match status" value="1"/>
</dbReference>
<evidence type="ECO:0000313" key="3">
    <source>
        <dbReference type="Proteomes" id="UP000325081"/>
    </source>
</evidence>
<dbReference type="PANTHER" id="PTHR31900:SF34">
    <property type="entry name" value="EMB|CAB62440.1-RELATED"/>
    <property type="match status" value="1"/>
</dbReference>
<dbReference type="InterPro" id="IPR036047">
    <property type="entry name" value="F-box-like_dom_sf"/>
</dbReference>
<name>A0A5A7RH22_STRAF</name>
<dbReference type="CDD" id="cd22160">
    <property type="entry name" value="F-box_AtFBL13-like"/>
    <property type="match status" value="1"/>
</dbReference>
<feature type="domain" description="F-box" evidence="1">
    <location>
        <begin position="93"/>
        <end position="141"/>
    </location>
</feature>
<dbReference type="InterPro" id="IPR006566">
    <property type="entry name" value="FBD"/>
</dbReference>
<organism evidence="2 3">
    <name type="scientific">Striga asiatica</name>
    <name type="common">Asiatic witchweed</name>
    <name type="synonym">Buchnera asiatica</name>
    <dbReference type="NCBI Taxonomy" id="4170"/>
    <lineage>
        <taxon>Eukaryota</taxon>
        <taxon>Viridiplantae</taxon>
        <taxon>Streptophyta</taxon>
        <taxon>Embryophyta</taxon>
        <taxon>Tracheophyta</taxon>
        <taxon>Spermatophyta</taxon>
        <taxon>Magnoliopsida</taxon>
        <taxon>eudicotyledons</taxon>
        <taxon>Gunneridae</taxon>
        <taxon>Pentapetalae</taxon>
        <taxon>asterids</taxon>
        <taxon>lamiids</taxon>
        <taxon>Lamiales</taxon>
        <taxon>Orobanchaceae</taxon>
        <taxon>Buchnereae</taxon>
        <taxon>Striga</taxon>
    </lineage>
</organism>
<dbReference type="InterPro" id="IPR050232">
    <property type="entry name" value="FBL13/AtMIF1-like"/>
</dbReference>
<dbReference type="SUPFAM" id="SSF81383">
    <property type="entry name" value="F-box domain"/>
    <property type="match status" value="1"/>
</dbReference>
<dbReference type="InterPro" id="IPR032675">
    <property type="entry name" value="LRR_dom_sf"/>
</dbReference>
<evidence type="ECO:0000313" key="2">
    <source>
        <dbReference type="EMBL" id="GER56533.1"/>
    </source>
</evidence>
<gene>
    <name evidence="2" type="ORF">STAS_34261</name>
</gene>
<dbReference type="Proteomes" id="UP000325081">
    <property type="component" value="Unassembled WGS sequence"/>
</dbReference>
<dbReference type="Gene3D" id="3.80.10.10">
    <property type="entry name" value="Ribonuclease Inhibitor"/>
    <property type="match status" value="1"/>
</dbReference>
<dbReference type="PANTHER" id="PTHR31900">
    <property type="entry name" value="F-BOX/RNI SUPERFAMILY PROTEIN-RELATED"/>
    <property type="match status" value="1"/>
</dbReference>
<dbReference type="AlphaFoldDB" id="A0A5A7RH22"/>
<comment type="caution">
    <text evidence="2">The sequence shown here is derived from an EMBL/GenBank/DDBJ whole genome shotgun (WGS) entry which is preliminary data.</text>
</comment>
<accession>A0A5A7RH22</accession>
<sequence>MDLCTKLTMKFTGCGIKSRNMDWTAAAETAYQSQLHLQCLALLQPRARTRRGRDKQRSYGRYAYSYKRVELNSNLKCSSWVKGTARKKSTSPIDRLSSLPDDVIYKTLSFFPAIDSITTSVLARRWRNLWAHVPVLYFSEIDLVNDALNQICAITSLVDLSLDLCLDTKLSQIIFSCKTLVDLSLGLCYIPDSGDVSLPALRNLKLEIVSYESYKSLPNLLFGCPVLEELEIETGWDLLRGMCWSLWVSFVGFMNITISEFSVLNVKFPNLTKLVLEEAYEGFVTVFLENADNLEVLPITLLYQFEEEDLNYWVEPKQVPTCLISHLKYVAMYGFEGVEPELDMTKYLLMNSKVLKSFKIKPRSQQPRLKGNLYLDVYAHI</sequence>
<dbReference type="Pfam" id="PF00646">
    <property type="entry name" value="F-box"/>
    <property type="match status" value="1"/>
</dbReference>
<dbReference type="PROSITE" id="PS50181">
    <property type="entry name" value="FBOX"/>
    <property type="match status" value="1"/>
</dbReference>
<dbReference type="InterPro" id="IPR001810">
    <property type="entry name" value="F-box_dom"/>
</dbReference>
<dbReference type="SUPFAM" id="SSF52047">
    <property type="entry name" value="RNI-like"/>
    <property type="match status" value="1"/>
</dbReference>
<reference evidence="3" key="1">
    <citation type="journal article" date="2019" name="Curr. Biol.">
        <title>Genome Sequence of Striga asiatica Provides Insight into the Evolution of Plant Parasitism.</title>
        <authorList>
            <person name="Yoshida S."/>
            <person name="Kim S."/>
            <person name="Wafula E.K."/>
            <person name="Tanskanen J."/>
            <person name="Kim Y.M."/>
            <person name="Honaas L."/>
            <person name="Yang Z."/>
            <person name="Spallek T."/>
            <person name="Conn C.E."/>
            <person name="Ichihashi Y."/>
            <person name="Cheong K."/>
            <person name="Cui S."/>
            <person name="Der J.P."/>
            <person name="Gundlach H."/>
            <person name="Jiao Y."/>
            <person name="Hori C."/>
            <person name="Ishida J.K."/>
            <person name="Kasahara H."/>
            <person name="Kiba T."/>
            <person name="Kim M.S."/>
            <person name="Koo N."/>
            <person name="Laohavisit A."/>
            <person name="Lee Y.H."/>
            <person name="Lumba S."/>
            <person name="McCourt P."/>
            <person name="Mortimer J.C."/>
            <person name="Mutuku J.M."/>
            <person name="Nomura T."/>
            <person name="Sasaki-Sekimoto Y."/>
            <person name="Seto Y."/>
            <person name="Wang Y."/>
            <person name="Wakatake T."/>
            <person name="Sakakibara H."/>
            <person name="Demura T."/>
            <person name="Yamaguchi S."/>
            <person name="Yoneyama K."/>
            <person name="Manabe R.I."/>
            <person name="Nelson D.C."/>
            <person name="Schulman A.H."/>
            <person name="Timko M.P."/>
            <person name="dePamphilis C.W."/>
            <person name="Choi D."/>
            <person name="Shirasu K."/>
        </authorList>
    </citation>
    <scope>NUCLEOTIDE SEQUENCE [LARGE SCALE GENOMIC DNA]</scope>
    <source>
        <strain evidence="3">cv. UVA1</strain>
    </source>
</reference>
<dbReference type="InterPro" id="IPR053781">
    <property type="entry name" value="F-box_AtFBL13-like"/>
</dbReference>